<organism evidence="3 4">
    <name type="scientific">Cyanobacterium stanieri (strain ATCC 29140 / PCC 7202)</name>
    <dbReference type="NCBI Taxonomy" id="292563"/>
    <lineage>
        <taxon>Bacteria</taxon>
        <taxon>Bacillati</taxon>
        <taxon>Cyanobacteriota</taxon>
        <taxon>Cyanophyceae</taxon>
        <taxon>Oscillatoriophycideae</taxon>
        <taxon>Chroococcales</taxon>
        <taxon>Geminocystaceae</taxon>
        <taxon>Cyanobacterium</taxon>
    </lineage>
</organism>
<name>K9YKL0_CYASC</name>
<feature type="chain" id="PRO_5003938867" evidence="2">
    <location>
        <begin position="24"/>
        <end position="159"/>
    </location>
</feature>
<feature type="compositionally biased region" description="Basic and acidic residues" evidence="1">
    <location>
        <begin position="39"/>
        <end position="53"/>
    </location>
</feature>
<feature type="signal peptide" evidence="2">
    <location>
        <begin position="1"/>
        <end position="23"/>
    </location>
</feature>
<dbReference type="Proteomes" id="UP000010483">
    <property type="component" value="Chromosome"/>
</dbReference>
<feature type="region of interest" description="Disordered" evidence="1">
    <location>
        <begin position="34"/>
        <end position="53"/>
    </location>
</feature>
<evidence type="ECO:0000256" key="2">
    <source>
        <dbReference type="SAM" id="SignalP"/>
    </source>
</evidence>
<gene>
    <name evidence="3" type="ordered locus">Cyast_1519</name>
</gene>
<sequence>MRKTINLFSFSLSCLLISLSVSGIRYGIAHENQGNQHHHTQENEHHHHHTSIDVSDHNLIPRVQIEVLEDAMKGWNVKISTENFDFVPDTVNQESSINQGHGHLYINGEKITRIYGNWHYISELPKGENEIKITLNTNLHEELIYQGEIIGDRTVIIND</sequence>
<dbReference type="AlphaFoldDB" id="K9YKL0"/>
<evidence type="ECO:0000313" key="4">
    <source>
        <dbReference type="Proteomes" id="UP000010483"/>
    </source>
</evidence>
<proteinExistence type="predicted"/>
<dbReference type="STRING" id="292563.Cyast_1519"/>
<reference evidence="4" key="1">
    <citation type="journal article" date="2013" name="Proc. Natl. Acad. Sci. U.S.A.">
        <title>Improving the coverage of the cyanobacterial phylum using diversity-driven genome sequencing.</title>
        <authorList>
            <person name="Shih P.M."/>
            <person name="Wu D."/>
            <person name="Latifi A."/>
            <person name="Axen S.D."/>
            <person name="Fewer D.P."/>
            <person name="Talla E."/>
            <person name="Calteau A."/>
            <person name="Cai F."/>
            <person name="Tandeau de Marsac N."/>
            <person name="Rippka R."/>
            <person name="Herdman M."/>
            <person name="Sivonen K."/>
            <person name="Coursin T."/>
            <person name="Laurent T."/>
            <person name="Goodwin L."/>
            <person name="Nolan M."/>
            <person name="Davenport K.W."/>
            <person name="Han C.S."/>
            <person name="Rubin E.M."/>
            <person name="Eisen J.A."/>
            <person name="Woyke T."/>
            <person name="Gugger M."/>
            <person name="Kerfeld C.A."/>
        </authorList>
    </citation>
    <scope>NUCLEOTIDE SEQUENCE [LARGE SCALE GENOMIC DNA]</scope>
    <source>
        <strain evidence="4">ATCC 29140 / PCC 7202</strain>
    </source>
</reference>
<dbReference type="EMBL" id="CP003940">
    <property type="protein sequence ID" value="AFZ47481.1"/>
    <property type="molecule type" value="Genomic_DNA"/>
</dbReference>
<keyword evidence="4" id="KW-1185">Reference proteome</keyword>
<evidence type="ECO:0000256" key="1">
    <source>
        <dbReference type="SAM" id="MobiDB-lite"/>
    </source>
</evidence>
<dbReference type="HOGENOM" id="CLU_130850_0_0_3"/>
<accession>K9YKL0</accession>
<dbReference type="eggNOG" id="ENOG5032U84">
    <property type="taxonomic scope" value="Bacteria"/>
</dbReference>
<protein>
    <submittedName>
        <fullName evidence="3">Uncharacterized protein</fullName>
    </submittedName>
</protein>
<dbReference type="KEGG" id="csn:Cyast_1519"/>
<evidence type="ECO:0000313" key="3">
    <source>
        <dbReference type="EMBL" id="AFZ47481.1"/>
    </source>
</evidence>
<dbReference type="BioCyc" id="CSTA292563:G1353-1530-MONOMER"/>
<keyword evidence="2" id="KW-0732">Signal</keyword>